<comment type="similarity">
    <text evidence="2">Belongs to the bacterial solute-binding protein 5 family.</text>
</comment>
<dbReference type="Proteomes" id="UP000282125">
    <property type="component" value="Unassembled WGS sequence"/>
</dbReference>
<proteinExistence type="inferred from homology"/>
<dbReference type="GO" id="GO:0030288">
    <property type="term" value="C:outer membrane-bounded periplasmic space"/>
    <property type="evidence" value="ECO:0007669"/>
    <property type="project" value="UniProtKB-ARBA"/>
</dbReference>
<dbReference type="InterPro" id="IPR006311">
    <property type="entry name" value="TAT_signal"/>
</dbReference>
<dbReference type="Gene3D" id="3.10.105.10">
    <property type="entry name" value="Dipeptide-binding Protein, Domain 3"/>
    <property type="match status" value="1"/>
</dbReference>
<evidence type="ECO:0000259" key="5">
    <source>
        <dbReference type="Pfam" id="PF00496"/>
    </source>
</evidence>
<organism evidence="6 7">
    <name type="scientific">Falsigemmobacter faecalis</name>
    <dbReference type="NCBI Taxonomy" id="2488730"/>
    <lineage>
        <taxon>Bacteria</taxon>
        <taxon>Pseudomonadati</taxon>
        <taxon>Pseudomonadota</taxon>
        <taxon>Alphaproteobacteria</taxon>
        <taxon>Rhodobacterales</taxon>
        <taxon>Paracoccaceae</taxon>
        <taxon>Falsigemmobacter</taxon>
    </lineage>
</organism>
<keyword evidence="7" id="KW-1185">Reference proteome</keyword>
<evidence type="ECO:0000313" key="7">
    <source>
        <dbReference type="Proteomes" id="UP000282125"/>
    </source>
</evidence>
<evidence type="ECO:0000256" key="4">
    <source>
        <dbReference type="SAM" id="SignalP"/>
    </source>
</evidence>
<dbReference type="AlphaFoldDB" id="A0A3P3DPR6"/>
<dbReference type="GO" id="GO:0043190">
    <property type="term" value="C:ATP-binding cassette (ABC) transporter complex"/>
    <property type="evidence" value="ECO:0007669"/>
    <property type="project" value="InterPro"/>
</dbReference>
<feature type="signal peptide" evidence="4">
    <location>
        <begin position="1"/>
        <end position="44"/>
    </location>
</feature>
<reference evidence="6 7" key="1">
    <citation type="submission" date="2018-11" db="EMBL/GenBank/DDBJ databases">
        <title>Gemmobacter sp. nov., YIM 102744-1 draft genome.</title>
        <authorList>
            <person name="Li G."/>
            <person name="Jiang Y."/>
        </authorList>
    </citation>
    <scope>NUCLEOTIDE SEQUENCE [LARGE SCALE GENOMIC DNA]</scope>
    <source>
        <strain evidence="6 7">YIM 102744-1</strain>
    </source>
</reference>
<dbReference type="Pfam" id="PF00496">
    <property type="entry name" value="SBP_bac_5"/>
    <property type="match status" value="1"/>
</dbReference>
<keyword evidence="3 4" id="KW-0732">Signal</keyword>
<evidence type="ECO:0000256" key="1">
    <source>
        <dbReference type="ARBA" id="ARBA00004418"/>
    </source>
</evidence>
<evidence type="ECO:0000256" key="2">
    <source>
        <dbReference type="ARBA" id="ARBA00005695"/>
    </source>
</evidence>
<dbReference type="GO" id="GO:1904680">
    <property type="term" value="F:peptide transmembrane transporter activity"/>
    <property type="evidence" value="ECO:0007669"/>
    <property type="project" value="TreeGrafter"/>
</dbReference>
<accession>A0A3P3DPR6</accession>
<dbReference type="RefSeq" id="WP_124964369.1">
    <property type="nucleotide sequence ID" value="NZ_RRAZ01000008.1"/>
</dbReference>
<dbReference type="Gene3D" id="3.90.76.10">
    <property type="entry name" value="Dipeptide-binding Protein, Domain 1"/>
    <property type="match status" value="1"/>
</dbReference>
<dbReference type="PIRSF" id="PIRSF002741">
    <property type="entry name" value="MppA"/>
    <property type="match status" value="1"/>
</dbReference>
<name>A0A3P3DPR6_9RHOB</name>
<dbReference type="InterPro" id="IPR030678">
    <property type="entry name" value="Peptide/Ni-bd"/>
</dbReference>
<protein>
    <submittedName>
        <fullName evidence="6">Peptide ABC transporter substrate-binding protein</fullName>
    </submittedName>
</protein>
<evidence type="ECO:0000256" key="3">
    <source>
        <dbReference type="ARBA" id="ARBA00022729"/>
    </source>
</evidence>
<evidence type="ECO:0000313" key="6">
    <source>
        <dbReference type="EMBL" id="RRH76230.1"/>
    </source>
</evidence>
<dbReference type="PANTHER" id="PTHR30290">
    <property type="entry name" value="PERIPLASMIC BINDING COMPONENT OF ABC TRANSPORTER"/>
    <property type="match status" value="1"/>
</dbReference>
<dbReference type="EMBL" id="RRAZ01000008">
    <property type="protein sequence ID" value="RRH76230.1"/>
    <property type="molecule type" value="Genomic_DNA"/>
</dbReference>
<dbReference type="SUPFAM" id="SSF53850">
    <property type="entry name" value="Periplasmic binding protein-like II"/>
    <property type="match status" value="1"/>
</dbReference>
<dbReference type="InterPro" id="IPR000914">
    <property type="entry name" value="SBP_5_dom"/>
</dbReference>
<comment type="subcellular location">
    <subcellularLocation>
        <location evidence="1">Periplasm</location>
    </subcellularLocation>
</comment>
<sequence length="566" mass="62099">MSTSSEKQNSIESVHVTLPTRRNLFTWGVSALALGALAPRFAGAAFAQSAGTPPAAASGIAVVALSQEPTVFHPLMPGVECDETIWTNLFSSMWVALPDGSLAPDLALEVPSVENGGISADGLSWKVRLRDDVTWHDGTPFTAEDVKFSLDLINRDGFRSRTRVGHALVSDVTVVSPTEITWKMSEAFAPYLALLANTHIVPKHILEAEADQNQTNFAIHPVGTGPFKFGSRTPGDNITLVANAGYYGDGPYLEQIVIKYIPDMTALYAQFQTGQVDAVLGSGIPHNFYEEAIKLPGRTVVVVPSGNIELVMPNLGHPVLAEKAVREALYLGMNKEIIIDAIYYGVPKGTESFSPRESWAFNADLPAHVYDPARAGEILEAAGWIKGRDGIREKNGQRLTFKISTTTGNSLREQVQQLLIEDWKVLGVDLAIDNMPAAVIWGDFYVRSQFESLLVGTAFRTGVDPDPAARFSSKAIPLKGGSGGNYMQWENAEADALMEEGQKTFNQARRIEIYQRLQEIVREELPILPVWQYAPIEGVKSDLTGFTPNLNQRQNGWNLKDWYWVK</sequence>
<dbReference type="InterPro" id="IPR039424">
    <property type="entry name" value="SBP_5"/>
</dbReference>
<feature type="chain" id="PRO_5018210770" evidence="4">
    <location>
        <begin position="45"/>
        <end position="566"/>
    </location>
</feature>
<dbReference type="GO" id="GO:0015833">
    <property type="term" value="P:peptide transport"/>
    <property type="evidence" value="ECO:0007669"/>
    <property type="project" value="TreeGrafter"/>
</dbReference>
<dbReference type="OrthoDB" id="9803988at2"/>
<dbReference type="Gene3D" id="3.40.190.10">
    <property type="entry name" value="Periplasmic binding protein-like II"/>
    <property type="match status" value="1"/>
</dbReference>
<dbReference type="PANTHER" id="PTHR30290:SF38">
    <property type="entry name" value="D,D-DIPEPTIDE-BINDING PERIPLASMIC PROTEIN DDPA-RELATED"/>
    <property type="match status" value="1"/>
</dbReference>
<feature type="domain" description="Solute-binding protein family 5" evidence="5">
    <location>
        <begin position="104"/>
        <end position="466"/>
    </location>
</feature>
<dbReference type="PROSITE" id="PS51318">
    <property type="entry name" value="TAT"/>
    <property type="match status" value="1"/>
</dbReference>
<comment type="caution">
    <text evidence="6">The sequence shown here is derived from an EMBL/GenBank/DDBJ whole genome shotgun (WGS) entry which is preliminary data.</text>
</comment>
<gene>
    <name evidence="6" type="ORF">EG244_07415</name>
</gene>
<dbReference type="CDD" id="cd08513">
    <property type="entry name" value="PBP2_thermophilic_Hb8_like"/>
    <property type="match status" value="1"/>
</dbReference>